<dbReference type="EMBL" id="CP000393">
    <property type="protein sequence ID" value="ABG49977.1"/>
    <property type="molecule type" value="Genomic_DNA"/>
</dbReference>
<dbReference type="AlphaFoldDB" id="Q118U7"/>
<evidence type="ECO:0000313" key="1">
    <source>
        <dbReference type="EMBL" id="ABG49977.1"/>
    </source>
</evidence>
<dbReference type="STRING" id="203124.Tery_0525"/>
<accession>Q118U7</accession>
<dbReference type="Pfam" id="PF08852">
    <property type="entry name" value="DUF1822"/>
    <property type="match status" value="1"/>
</dbReference>
<dbReference type="OrthoDB" id="512705at2"/>
<dbReference type="eggNOG" id="ENOG5031298">
    <property type="taxonomic scope" value="Bacteria"/>
</dbReference>
<dbReference type="KEGG" id="ter:Tery_0525"/>
<dbReference type="RefSeq" id="WP_011610372.1">
    <property type="nucleotide sequence ID" value="NC_008312.1"/>
</dbReference>
<gene>
    <name evidence="1" type="ordered locus">Tery_0525</name>
</gene>
<proteinExistence type="predicted"/>
<evidence type="ECO:0008006" key="2">
    <source>
        <dbReference type="Google" id="ProtNLM"/>
    </source>
</evidence>
<organism evidence="1">
    <name type="scientific">Trichodesmium erythraeum (strain IMS101)</name>
    <dbReference type="NCBI Taxonomy" id="203124"/>
    <lineage>
        <taxon>Bacteria</taxon>
        <taxon>Bacillati</taxon>
        <taxon>Cyanobacteriota</taxon>
        <taxon>Cyanophyceae</taxon>
        <taxon>Oscillatoriophycideae</taxon>
        <taxon>Oscillatoriales</taxon>
        <taxon>Microcoleaceae</taxon>
        <taxon>Trichodesmium</taxon>
    </lineage>
</organism>
<sequence>MQTETFGLKIPITEDARRYAEKFAAEQKGKAKRTKVYLNTLAVCAVHNFLKIVQIETDLENSSAWNPIERLCYDIADLFIPHIDISVECRPVLPDQEEITLPPEVRRDRLGYVFVRFDNDLQEAELLGFLSIMDPDDDFEDLELEELEPLENFLTVLERVEYMSQVYEDPVFAKVEECLNIKSRLELVLQLEKIHRMEPHYSHTAKATAVFYNYRPESNLATASRSKEKVNEFTDEELEQLRELGDLAEALMEKLAQVLPQN</sequence>
<name>Q118U7_TRIEI</name>
<reference evidence="1" key="1">
    <citation type="submission" date="2006-06" db="EMBL/GenBank/DDBJ databases">
        <title>Complete sequence of Trichodesmium erythraeum IMS101.</title>
        <authorList>
            <consortium name="US DOE Joint Genome Institute"/>
            <person name="Copeland A."/>
            <person name="Lucas S."/>
            <person name="Lapidus A."/>
            <person name="Barry K."/>
            <person name="Detter J.C."/>
            <person name="Glavina del Rio T."/>
            <person name="Hammon N."/>
            <person name="Israni S."/>
            <person name="Dalin E."/>
            <person name="Tice H."/>
            <person name="Pitluck S."/>
            <person name="Kiss H."/>
            <person name="Munk A.C."/>
            <person name="Brettin T."/>
            <person name="Bruce D."/>
            <person name="Han C."/>
            <person name="Tapia R."/>
            <person name="Gilna P."/>
            <person name="Schmutz J."/>
            <person name="Larimer F."/>
            <person name="Land M."/>
            <person name="Hauser L."/>
            <person name="Kyrpides N."/>
            <person name="Kim E."/>
            <person name="Richardson P."/>
        </authorList>
    </citation>
    <scope>NUCLEOTIDE SEQUENCE [LARGE SCALE GENOMIC DNA]</scope>
    <source>
        <strain evidence="1">IMS101</strain>
    </source>
</reference>
<protein>
    <recommendedName>
        <fullName evidence="2">DUF1822 family protein</fullName>
    </recommendedName>
</protein>
<dbReference type="HOGENOM" id="CLU_086647_0_0_3"/>
<dbReference type="InterPro" id="IPR014951">
    <property type="entry name" value="DUF1822"/>
</dbReference>